<dbReference type="SUPFAM" id="SSF56024">
    <property type="entry name" value="Phospholipase D/nuclease"/>
    <property type="match status" value="1"/>
</dbReference>
<feature type="domain" description="Helicase-associated" evidence="2">
    <location>
        <begin position="240"/>
        <end position="299"/>
    </location>
</feature>
<dbReference type="EMBL" id="JBHULS010000010">
    <property type="protein sequence ID" value="MFD2552707.1"/>
    <property type="molecule type" value="Genomic_DNA"/>
</dbReference>
<dbReference type="Pfam" id="PF13091">
    <property type="entry name" value="PLDc_2"/>
    <property type="match status" value="1"/>
</dbReference>
<comment type="caution">
    <text evidence="4">The sequence shown here is derived from an EMBL/GenBank/DDBJ whole genome shotgun (WGS) entry which is preliminary data.</text>
</comment>
<evidence type="ECO:0000259" key="2">
    <source>
        <dbReference type="Pfam" id="PF03457"/>
    </source>
</evidence>
<dbReference type="InterPro" id="IPR005114">
    <property type="entry name" value="Helicase_assoc"/>
</dbReference>
<keyword evidence="5" id="KW-1185">Reference proteome</keyword>
<dbReference type="PANTHER" id="PTHR33418">
    <property type="entry name" value="HELICASE-ASSOCIATED"/>
    <property type="match status" value="1"/>
</dbReference>
<sequence>MIVEFLGQGLHFEEDETCGNHVCSAIQEKSFTQITFFIAFLRKPGLDYLKPFLEKAKNENRNITFYVGIDERVTSKEALELLLELEIETYIYFSERFIYHPKVYLFEGEKNRIITGSSNLTKSGLFYNVESSILLDFTNSDKSGLKVLKQLKEFYSTLLDFTDPNIELLTNEYLEKLIEEQKVSTEAFSDGSDYNSNIHDKSKRKGKNPEITDLGNIEITEKRPVKQYKSILKITDEYLEKWDFMFQKMERFYKENKHCTVPRDYKDRTLYGWYRKQKLLHQAELLPEEHFKKLKSIDFYFGDGHTIFWDRKWMNSYNQLLEIYKETGDSNIKRYKDNTHPLFYISNWVALERGKYKKGKLKDWQIEKLESIGFKWVMTRTPNNYRIVDDWLDKLALLEDYKKEFGDCNVSQNNKNPKYKGLGKWLNDQRFNYKKKRKILTKERIELLEDLGVVWDMDVFNFEKRITQLLEFKKSNGNFDIPSNYKPNPSLGNYIYRLKTKGVKEDWKKKKLQEIGFHEIGTKKKKEKGGHITQSWYNNLEKLKKLPNPNLAKDDKQYPKLAKWLHNQKRTFRYGRLKEEQINELKKLNIKLPVKSKKRKKWEEYIEIIELFREEYGNKKITSEFDKELYEWINQQKANYKHKSLRREKVEKLKELNILQTE</sequence>
<name>A0ABW5KUS3_9FLAO</name>
<evidence type="ECO:0000256" key="1">
    <source>
        <dbReference type="SAM" id="MobiDB-lite"/>
    </source>
</evidence>
<evidence type="ECO:0000313" key="4">
    <source>
        <dbReference type="EMBL" id="MFD2552707.1"/>
    </source>
</evidence>
<feature type="domain" description="Phospholipase D-like" evidence="3">
    <location>
        <begin position="74"/>
        <end position="136"/>
    </location>
</feature>
<accession>A0ABW5KUS3</accession>
<dbReference type="CDD" id="cd09117">
    <property type="entry name" value="PLDc_Bfil_DEXD_like"/>
    <property type="match status" value="1"/>
</dbReference>
<feature type="domain" description="Helicase-associated" evidence="2">
    <location>
        <begin position="309"/>
        <end position="374"/>
    </location>
</feature>
<dbReference type="InterPro" id="IPR025202">
    <property type="entry name" value="PLD-like_dom"/>
</dbReference>
<dbReference type="Proteomes" id="UP001597472">
    <property type="component" value="Unassembled WGS sequence"/>
</dbReference>
<feature type="domain" description="Helicase-associated" evidence="2">
    <location>
        <begin position="599"/>
        <end position="656"/>
    </location>
</feature>
<feature type="domain" description="Helicase-associated" evidence="2">
    <location>
        <begin position="390"/>
        <end position="453"/>
    </location>
</feature>
<proteinExistence type="predicted"/>
<dbReference type="Gene3D" id="6.10.140.530">
    <property type="match status" value="4"/>
</dbReference>
<evidence type="ECO:0000313" key="5">
    <source>
        <dbReference type="Proteomes" id="UP001597472"/>
    </source>
</evidence>
<organism evidence="4 5">
    <name type="scientific">Bizionia sediminis</name>
    <dbReference type="NCBI Taxonomy" id="1737064"/>
    <lineage>
        <taxon>Bacteria</taxon>
        <taxon>Pseudomonadati</taxon>
        <taxon>Bacteroidota</taxon>
        <taxon>Flavobacteriia</taxon>
        <taxon>Flavobacteriales</taxon>
        <taxon>Flavobacteriaceae</taxon>
        <taxon>Bizionia</taxon>
    </lineage>
</organism>
<dbReference type="RefSeq" id="WP_376895165.1">
    <property type="nucleotide sequence ID" value="NZ_JBHULS010000010.1"/>
</dbReference>
<dbReference type="PANTHER" id="PTHR33418:SF1">
    <property type="entry name" value="HELICASE-ASSOCIATED DOMAIN-CONTAINING PROTEIN"/>
    <property type="match status" value="1"/>
</dbReference>
<dbReference type="Gene3D" id="3.30.870.10">
    <property type="entry name" value="Endonuclease Chain A"/>
    <property type="match status" value="1"/>
</dbReference>
<dbReference type="Pfam" id="PF03457">
    <property type="entry name" value="HA"/>
    <property type="match status" value="4"/>
</dbReference>
<feature type="region of interest" description="Disordered" evidence="1">
    <location>
        <begin position="189"/>
        <end position="209"/>
    </location>
</feature>
<reference evidence="5" key="1">
    <citation type="journal article" date="2019" name="Int. J. Syst. Evol. Microbiol.">
        <title>The Global Catalogue of Microorganisms (GCM) 10K type strain sequencing project: providing services to taxonomists for standard genome sequencing and annotation.</title>
        <authorList>
            <consortium name="The Broad Institute Genomics Platform"/>
            <consortium name="The Broad Institute Genome Sequencing Center for Infectious Disease"/>
            <person name="Wu L."/>
            <person name="Ma J."/>
        </authorList>
    </citation>
    <scope>NUCLEOTIDE SEQUENCE [LARGE SCALE GENOMIC DNA]</scope>
    <source>
        <strain evidence="5">KCTC 42587</strain>
    </source>
</reference>
<gene>
    <name evidence="4" type="ORF">ACFSQP_12880</name>
</gene>
<evidence type="ECO:0000259" key="3">
    <source>
        <dbReference type="Pfam" id="PF13091"/>
    </source>
</evidence>
<protein>
    <submittedName>
        <fullName evidence="4">Helicase associated domain protein</fullName>
    </submittedName>
</protein>